<sequence length="99" mass="11374">MTMVTECGTDGWVAVKHSSPVAWQLRRNFDLVAAIHGGVAFRRPFSFFIINLSLFDYPKPKSNSCSAILMHCFLEVFGTRDGKWFFQYTFSLLFHTSSR</sequence>
<protein>
    <submittedName>
        <fullName evidence="1">Uncharacterized protein</fullName>
    </submittedName>
</protein>
<keyword evidence="2" id="KW-1185">Reference proteome</keyword>
<dbReference type="EMBL" id="WOCE01000013">
    <property type="protein sequence ID" value="KAE9601738.1"/>
    <property type="molecule type" value="Genomic_DNA"/>
</dbReference>
<dbReference type="AlphaFoldDB" id="A0A6A4PJM2"/>
<reference evidence="2" key="1">
    <citation type="journal article" date="2020" name="Nat. Commun.">
        <title>Genome sequence of the cluster root forming white lupin.</title>
        <authorList>
            <person name="Hufnagel B."/>
            <person name="Marques A."/>
            <person name="Soriano A."/>
            <person name="Marques L."/>
            <person name="Divol F."/>
            <person name="Doumas P."/>
            <person name="Sallet E."/>
            <person name="Mancinotti D."/>
            <person name="Carrere S."/>
            <person name="Marande W."/>
            <person name="Arribat S."/>
            <person name="Keller J."/>
            <person name="Huneau C."/>
            <person name="Blein T."/>
            <person name="Aime D."/>
            <person name="Laguerre M."/>
            <person name="Taylor J."/>
            <person name="Schubert V."/>
            <person name="Nelson M."/>
            <person name="Geu-Flores F."/>
            <person name="Crespi M."/>
            <person name="Gallardo-Guerrero K."/>
            <person name="Delaux P.-M."/>
            <person name="Salse J."/>
            <person name="Berges H."/>
            <person name="Guyot R."/>
            <person name="Gouzy J."/>
            <person name="Peret B."/>
        </authorList>
    </citation>
    <scope>NUCLEOTIDE SEQUENCE [LARGE SCALE GENOMIC DNA]</scope>
    <source>
        <strain evidence="2">cv. Amiga</strain>
    </source>
</reference>
<gene>
    <name evidence="1" type="ORF">Lalb_Chr13g0300971</name>
</gene>
<evidence type="ECO:0000313" key="1">
    <source>
        <dbReference type="EMBL" id="KAE9601738.1"/>
    </source>
</evidence>
<proteinExistence type="predicted"/>
<accession>A0A6A4PJM2</accession>
<dbReference type="Proteomes" id="UP000447434">
    <property type="component" value="Chromosome 13"/>
</dbReference>
<organism evidence="1 2">
    <name type="scientific">Lupinus albus</name>
    <name type="common">White lupine</name>
    <name type="synonym">Lupinus termis</name>
    <dbReference type="NCBI Taxonomy" id="3870"/>
    <lineage>
        <taxon>Eukaryota</taxon>
        <taxon>Viridiplantae</taxon>
        <taxon>Streptophyta</taxon>
        <taxon>Embryophyta</taxon>
        <taxon>Tracheophyta</taxon>
        <taxon>Spermatophyta</taxon>
        <taxon>Magnoliopsida</taxon>
        <taxon>eudicotyledons</taxon>
        <taxon>Gunneridae</taxon>
        <taxon>Pentapetalae</taxon>
        <taxon>rosids</taxon>
        <taxon>fabids</taxon>
        <taxon>Fabales</taxon>
        <taxon>Fabaceae</taxon>
        <taxon>Papilionoideae</taxon>
        <taxon>50 kb inversion clade</taxon>
        <taxon>genistoids sensu lato</taxon>
        <taxon>core genistoids</taxon>
        <taxon>Genisteae</taxon>
        <taxon>Lupinus</taxon>
    </lineage>
</organism>
<evidence type="ECO:0000313" key="2">
    <source>
        <dbReference type="Proteomes" id="UP000447434"/>
    </source>
</evidence>
<comment type="caution">
    <text evidence="1">The sequence shown here is derived from an EMBL/GenBank/DDBJ whole genome shotgun (WGS) entry which is preliminary data.</text>
</comment>
<name>A0A6A4PJM2_LUPAL</name>